<dbReference type="SUPFAM" id="SSF53223">
    <property type="entry name" value="Aminoacid dehydrogenase-like, N-terminal domain"/>
    <property type="match status" value="1"/>
</dbReference>
<dbReference type="Gene3D" id="3.40.50.720">
    <property type="entry name" value="NAD(P)-binding Rossmann-like Domain"/>
    <property type="match status" value="1"/>
</dbReference>
<dbReference type="GO" id="GO:0046872">
    <property type="term" value="F:metal ion binding"/>
    <property type="evidence" value="ECO:0007669"/>
    <property type="project" value="UniProtKB-KW"/>
</dbReference>
<organism evidence="10 11">
    <name type="scientific">Candidatus Uzinura diaspidicola str. ASNER</name>
    <dbReference type="NCBI Taxonomy" id="1133592"/>
    <lineage>
        <taxon>Bacteria</taxon>
        <taxon>Pseudomonadati</taxon>
        <taxon>Bacteroidota</taxon>
        <taxon>Flavobacteriia</taxon>
        <taxon>Flavobacteriales</taxon>
        <taxon>Candidatus Uzinura</taxon>
    </lineage>
</organism>
<feature type="active site" description="Proton donor" evidence="5">
    <location>
        <position position="39"/>
    </location>
</feature>
<proteinExistence type="inferred from homology"/>
<dbReference type="Pfam" id="PF03949">
    <property type="entry name" value="Malic_M"/>
    <property type="match status" value="1"/>
</dbReference>
<dbReference type="FunFam" id="3.40.50.720:FF:000095">
    <property type="entry name" value="NADP-dependent malic enzyme"/>
    <property type="match status" value="1"/>
</dbReference>
<dbReference type="InterPro" id="IPR012301">
    <property type="entry name" value="Malic_N_dom"/>
</dbReference>
<dbReference type="InterPro" id="IPR046346">
    <property type="entry name" value="Aminoacid_DH-like_N_sf"/>
</dbReference>
<dbReference type="PANTHER" id="PTHR43237">
    <property type="entry name" value="NADP-DEPENDENT MALIC ENZYME"/>
    <property type="match status" value="1"/>
</dbReference>
<evidence type="ECO:0000256" key="1">
    <source>
        <dbReference type="ARBA" id="ARBA00001936"/>
    </source>
</evidence>
<dbReference type="GO" id="GO:0004470">
    <property type="term" value="F:malic enzyme activity"/>
    <property type="evidence" value="ECO:0007669"/>
    <property type="project" value="InterPro"/>
</dbReference>
<dbReference type="PIRSF" id="PIRSF000106">
    <property type="entry name" value="ME"/>
    <property type="match status" value="1"/>
</dbReference>
<dbReference type="PATRIC" id="fig|1133592.3.peg.70"/>
<protein>
    <submittedName>
        <fullName evidence="10">Putative NADP-dependent malic enzyme</fullName>
    </submittedName>
</protein>
<reference evidence="10 11" key="1">
    <citation type="journal article" date="2013" name="Environ. Microbiol.">
        <title>The nutrient supplying capabilities of Uzinura, an endosymbiont of armoured scale insects.</title>
        <authorList>
            <person name="Sabree Z.L."/>
            <person name="Huang C.Y."/>
            <person name="Okusu A."/>
            <person name="Moran N.A."/>
            <person name="Normark B.B."/>
        </authorList>
    </citation>
    <scope>NUCLEOTIDE SEQUENCE [LARGE SCALE GENOMIC DNA]</scope>
    <source>
        <strain evidence="10 11">ASNER</strain>
    </source>
</reference>
<dbReference type="SUPFAM" id="SSF51735">
    <property type="entry name" value="NAD(P)-binding Rossmann-fold domains"/>
    <property type="match status" value="1"/>
</dbReference>
<dbReference type="SMART" id="SM00919">
    <property type="entry name" value="Malic_M"/>
    <property type="match status" value="1"/>
</dbReference>
<feature type="binding site" evidence="7">
    <location>
        <position position="136"/>
    </location>
    <ligand>
        <name>a divalent metal cation</name>
        <dbReference type="ChEBI" id="CHEBI:60240"/>
    </ligand>
</feature>
<dbReference type="SMART" id="SM01274">
    <property type="entry name" value="malic"/>
    <property type="match status" value="1"/>
</dbReference>
<dbReference type="InterPro" id="IPR001891">
    <property type="entry name" value="Malic_OxRdtase"/>
</dbReference>
<keyword evidence="11" id="KW-1185">Reference proteome</keyword>
<feature type="active site" description="Proton acceptor" evidence="5">
    <location>
        <position position="94"/>
    </location>
</feature>
<feature type="binding site" evidence="6">
    <location>
        <position position="316"/>
    </location>
    <ligand>
        <name>(S)-malate</name>
        <dbReference type="ChEBI" id="CHEBI:15589"/>
    </ligand>
</feature>
<evidence type="ECO:0000313" key="10">
    <source>
        <dbReference type="EMBL" id="AGC66850.1"/>
    </source>
</evidence>
<feature type="binding site" evidence="7">
    <location>
        <position position="162"/>
    </location>
    <ligand>
        <name>a divalent metal cation</name>
        <dbReference type="ChEBI" id="CHEBI:60240"/>
    </ligand>
</feature>
<dbReference type="Pfam" id="PF00390">
    <property type="entry name" value="malic"/>
    <property type="match status" value="1"/>
</dbReference>
<evidence type="ECO:0000259" key="9">
    <source>
        <dbReference type="SMART" id="SM01274"/>
    </source>
</evidence>
<dbReference type="Gene3D" id="3.40.50.10380">
    <property type="entry name" value="Malic enzyme, N-terminal domain"/>
    <property type="match status" value="1"/>
</dbReference>
<dbReference type="KEGG" id="udi:ASNER_077"/>
<evidence type="ECO:0000256" key="3">
    <source>
        <dbReference type="ARBA" id="ARBA00022723"/>
    </source>
</evidence>
<evidence type="ECO:0000256" key="5">
    <source>
        <dbReference type="PIRSR" id="PIRSR000106-1"/>
    </source>
</evidence>
<dbReference type="STRING" id="1133592.ASNER_077"/>
<evidence type="ECO:0000256" key="2">
    <source>
        <dbReference type="ARBA" id="ARBA00008785"/>
    </source>
</evidence>
<dbReference type="PANTHER" id="PTHR43237:SF4">
    <property type="entry name" value="NADP-DEPENDENT MALIC ENZYME"/>
    <property type="match status" value="1"/>
</dbReference>
<comment type="cofactor">
    <cofactor evidence="7">
        <name>Mg(2+)</name>
        <dbReference type="ChEBI" id="CHEBI:18420"/>
    </cofactor>
    <cofactor evidence="7">
        <name>Mn(2+)</name>
        <dbReference type="ChEBI" id="CHEBI:29035"/>
    </cofactor>
    <text evidence="7">Divalent metal cations. Prefers magnesium or manganese.</text>
</comment>
<keyword evidence="3 7" id="KW-0479">Metal-binding</keyword>
<dbReference type="CDD" id="cd05311">
    <property type="entry name" value="NAD_bind_2_malic_enz"/>
    <property type="match status" value="1"/>
</dbReference>
<comment type="cofactor">
    <cofactor evidence="1">
        <name>Mn(2+)</name>
        <dbReference type="ChEBI" id="CHEBI:29035"/>
    </cofactor>
</comment>
<evidence type="ECO:0000259" key="8">
    <source>
        <dbReference type="SMART" id="SM00919"/>
    </source>
</evidence>
<feature type="binding site" evidence="6">
    <location>
        <position position="285"/>
    </location>
    <ligand>
        <name>(S)-malate</name>
        <dbReference type="ChEBI" id="CHEBI:15589"/>
    </ligand>
</feature>
<dbReference type="GO" id="GO:0051287">
    <property type="term" value="F:NAD binding"/>
    <property type="evidence" value="ECO:0007669"/>
    <property type="project" value="InterPro"/>
</dbReference>
<dbReference type="InterPro" id="IPR051674">
    <property type="entry name" value="Malate_Decarboxylase"/>
</dbReference>
<evidence type="ECO:0000313" key="11">
    <source>
        <dbReference type="Proteomes" id="UP000011174"/>
    </source>
</evidence>
<evidence type="ECO:0000256" key="7">
    <source>
        <dbReference type="PIRSR" id="PIRSR000106-3"/>
    </source>
</evidence>
<gene>
    <name evidence="10" type="primary">maeB</name>
    <name evidence="10" type="ORF">ASNER_077</name>
</gene>
<dbReference type="OrthoDB" id="9805787at2"/>
<dbReference type="AlphaFoldDB" id="L7VFX2"/>
<keyword evidence="4" id="KW-0560">Oxidoreductase</keyword>
<feature type="domain" description="Malic enzyme NAD-binding" evidence="8">
    <location>
        <begin position="163"/>
        <end position="384"/>
    </location>
</feature>
<sequence length="413" mass="45495">MKNKINKEALDYHSRFPAGKIKISPTKNYRSQKDLSLAYSPGVALPCIAITQYPQKAYEFTSKGNLVAIVSNGTAVLGLGDIGELASKPVMEGKGLLFKVFAGVDVFDIELAEKEPENFIQVIKAISSSFGGINLEDIKAPEAFEIERRLKKELNIPVIHDDQHGTAIISGAALINSLEFVGKKIEKIKVVVNGAGAAAISCTRLYKKLGVRADNILMFDRKGIIYIERNDLTKEKKEFAVKTHINLEEALKGADVFIGLSIGNILTTEMLLTMANNPIIFSLANPNPEIRYNLAIKTRPDAIVASGRSDLPNQVNNVLGFPYLFRGSLDVQSITLNEEMKLAAVFAIARLAKEKSFGKESIIPHPLDENLITRVSSAVARAAIKSGVARKKITDWNAYEEYLFDRRVIKTLY</sequence>
<dbReference type="Proteomes" id="UP000011174">
    <property type="component" value="Chromosome"/>
</dbReference>
<dbReference type="InterPro" id="IPR012302">
    <property type="entry name" value="Malic_NAD-bd"/>
</dbReference>
<feature type="binding site" evidence="7">
    <location>
        <position position="137"/>
    </location>
    <ligand>
        <name>a divalent metal cation</name>
        <dbReference type="ChEBI" id="CHEBI:60240"/>
    </ligand>
</feature>
<evidence type="ECO:0000256" key="4">
    <source>
        <dbReference type="ARBA" id="ARBA00023002"/>
    </source>
</evidence>
<feature type="domain" description="Malic enzyme N-terminal" evidence="9">
    <location>
        <begin position="18"/>
        <end position="151"/>
    </location>
</feature>
<accession>L7VFX2</accession>
<comment type="similarity">
    <text evidence="2">Belongs to the malic enzymes family.</text>
</comment>
<name>L7VFX2_9FLAO</name>
<dbReference type="InterPro" id="IPR037062">
    <property type="entry name" value="Malic_N_dom_sf"/>
</dbReference>
<dbReference type="EMBL" id="CP003263">
    <property type="protein sequence ID" value="AGC66850.1"/>
    <property type="molecule type" value="Genomic_DNA"/>
</dbReference>
<dbReference type="GO" id="GO:0016616">
    <property type="term" value="F:oxidoreductase activity, acting on the CH-OH group of donors, NAD or NADP as acceptor"/>
    <property type="evidence" value="ECO:0007669"/>
    <property type="project" value="InterPro"/>
</dbReference>
<dbReference type="HOGENOM" id="CLU_034446_2_1_10"/>
<dbReference type="InterPro" id="IPR036291">
    <property type="entry name" value="NAD(P)-bd_dom_sf"/>
</dbReference>
<dbReference type="InterPro" id="IPR045213">
    <property type="entry name" value="Malic_NAD-bd_bact_type"/>
</dbReference>
<evidence type="ECO:0000256" key="6">
    <source>
        <dbReference type="PIRSR" id="PIRSR000106-2"/>
    </source>
</evidence>
<dbReference type="FunFam" id="3.40.50.10380:FF:000003">
    <property type="entry name" value="NADP-dependent malic enzyme"/>
    <property type="match status" value="1"/>
</dbReference>